<evidence type="ECO:0000259" key="3">
    <source>
        <dbReference type="PROSITE" id="PS51388"/>
    </source>
</evidence>
<dbReference type="RefSeq" id="XP_040762570.1">
    <property type="nucleotide sequence ID" value="XM_040914544.1"/>
</dbReference>
<dbReference type="InterPro" id="IPR030381">
    <property type="entry name" value="G_DYNAMIN_dom"/>
</dbReference>
<dbReference type="InterPro" id="IPR027417">
    <property type="entry name" value="P-loop_NTPase"/>
</dbReference>
<dbReference type="GO" id="GO:0005874">
    <property type="term" value="C:microtubule"/>
    <property type="evidence" value="ECO:0007669"/>
    <property type="project" value="TreeGrafter"/>
</dbReference>
<dbReference type="PRINTS" id="PR00195">
    <property type="entry name" value="DYNAMIN"/>
</dbReference>
<dbReference type="InterPro" id="IPR003130">
    <property type="entry name" value="GED"/>
</dbReference>
<dbReference type="PANTHER" id="PTHR11566:SF21">
    <property type="entry name" value="DYNAMIN RELATED PROTEIN 1, ISOFORM A"/>
    <property type="match status" value="1"/>
</dbReference>
<dbReference type="InterPro" id="IPR001401">
    <property type="entry name" value="Dynamin_GTPase"/>
</dbReference>
<dbReference type="EMBL" id="KV427634">
    <property type="protein sequence ID" value="KZT04830.1"/>
    <property type="molecule type" value="Genomic_DNA"/>
</dbReference>
<accession>A0A165DGB4</accession>
<dbReference type="Proteomes" id="UP000076871">
    <property type="component" value="Unassembled WGS sequence"/>
</dbReference>
<dbReference type="Gene3D" id="1.20.120.1240">
    <property type="entry name" value="Dynamin, middle domain"/>
    <property type="match status" value="1"/>
</dbReference>
<dbReference type="InParanoid" id="A0A165DGB4"/>
<evidence type="ECO:0000259" key="4">
    <source>
        <dbReference type="PROSITE" id="PS51718"/>
    </source>
</evidence>
<dbReference type="STRING" id="1314785.A0A165DGB4"/>
<dbReference type="InterPro" id="IPR020850">
    <property type="entry name" value="GED_dom"/>
</dbReference>
<dbReference type="InterPro" id="IPR000375">
    <property type="entry name" value="Dynamin_stalk"/>
</dbReference>
<dbReference type="GO" id="GO:0016020">
    <property type="term" value="C:membrane"/>
    <property type="evidence" value="ECO:0007669"/>
    <property type="project" value="TreeGrafter"/>
</dbReference>
<organism evidence="5 6">
    <name type="scientific">Laetiporus sulphureus 93-53</name>
    <dbReference type="NCBI Taxonomy" id="1314785"/>
    <lineage>
        <taxon>Eukaryota</taxon>
        <taxon>Fungi</taxon>
        <taxon>Dikarya</taxon>
        <taxon>Basidiomycota</taxon>
        <taxon>Agaricomycotina</taxon>
        <taxon>Agaricomycetes</taxon>
        <taxon>Polyporales</taxon>
        <taxon>Laetiporus</taxon>
    </lineage>
</organism>
<dbReference type="GO" id="GO:0005739">
    <property type="term" value="C:mitochondrion"/>
    <property type="evidence" value="ECO:0007669"/>
    <property type="project" value="TreeGrafter"/>
</dbReference>
<dbReference type="AlphaFoldDB" id="A0A165DGB4"/>
<dbReference type="GO" id="GO:0016559">
    <property type="term" value="P:peroxisome fission"/>
    <property type="evidence" value="ECO:0007669"/>
    <property type="project" value="TreeGrafter"/>
</dbReference>
<dbReference type="SMART" id="SM00053">
    <property type="entry name" value="DYNc"/>
    <property type="match status" value="1"/>
</dbReference>
<dbReference type="Gene3D" id="3.40.50.300">
    <property type="entry name" value="P-loop containing nucleotide triphosphate hydrolases"/>
    <property type="match status" value="1"/>
</dbReference>
<dbReference type="GO" id="GO:0005525">
    <property type="term" value="F:GTP binding"/>
    <property type="evidence" value="ECO:0007669"/>
    <property type="project" value="InterPro"/>
</dbReference>
<dbReference type="GO" id="GO:0006897">
    <property type="term" value="P:endocytosis"/>
    <property type="evidence" value="ECO:0007669"/>
    <property type="project" value="TreeGrafter"/>
</dbReference>
<dbReference type="GO" id="GO:0003924">
    <property type="term" value="F:GTPase activity"/>
    <property type="evidence" value="ECO:0007669"/>
    <property type="project" value="InterPro"/>
</dbReference>
<keyword evidence="2" id="KW-0342">GTP-binding</keyword>
<evidence type="ECO:0000256" key="1">
    <source>
        <dbReference type="ARBA" id="ARBA00022741"/>
    </source>
</evidence>
<keyword evidence="6" id="KW-1185">Reference proteome</keyword>
<dbReference type="CDD" id="cd08771">
    <property type="entry name" value="DLP_1"/>
    <property type="match status" value="1"/>
</dbReference>
<evidence type="ECO:0008006" key="7">
    <source>
        <dbReference type="Google" id="ProtNLM"/>
    </source>
</evidence>
<sequence>MLATDPRVLNGDRAITDDGAGLGNSSYSSRRRAMLDTASSLYDTGVTMDIEIPMIGVLGIQSSGKSSLIESASGITLPRASGTCTRCPTECRLRQSSNPWQCTVSLRFSTNGNGEPIPVRTEGFGDTIYNKDDVAERVSRAQRAILHPSKNPESFLEEDEEDAGKPELTFSKNCIVLEISGPNVPDLSFVDLPGIISSVGSGEDARDIELIKELASDFVSKDNCIILLTIACETDFMNQGAYQLATKFDPRHERTIGVLTKPDKIDRGDEDTWLRILRNEDPERRLKHGWYMVKQPDTMQLRMGITWEEARQSEKKFFLSTQPWAAQSLSIQRHLGTELLTQRCGDVLSDLIATKLPGIRDTIYKTLQQTEAQLKELPGEPSKDPVGEVYKLIGRFSKGLSSYLEGTPGPTGLLQLIRPNQQDFRKAIRSTAPDFRPYERPADGSEPEAGVSPDFLANEEMPYTPPTAKQAIYINEVMEQIALARTRELPDFFPFEVIAEYVHAIVSKWREPTLQLFDKIESVLNGKVKEFVNEEFAQYPLLLSQVTLVLTEHISSCSEVAKERLDWLLEIEQRPRTWNEHYYRDYREKFLTHYKGSRPEYSNMPLLQKLKSHEAAPDSDSSLAESISKITAGFSEIGIHGVKPADLPKVLPSDPCEAAISIMASVRAYFQVAYKRFADNVPNAIDHELILGLNREQAVVAVLRETLGVGGPDGFRLCSEYVKEDSVIALRREELKHKRDRLLKAQKALWNLQTPII</sequence>
<dbReference type="GeneID" id="63831571"/>
<dbReference type="Pfam" id="PF00350">
    <property type="entry name" value="Dynamin_N"/>
    <property type="match status" value="1"/>
</dbReference>
<evidence type="ECO:0000256" key="2">
    <source>
        <dbReference type="ARBA" id="ARBA00023134"/>
    </source>
</evidence>
<dbReference type="Pfam" id="PF02212">
    <property type="entry name" value="GED"/>
    <property type="match status" value="1"/>
</dbReference>
<dbReference type="PROSITE" id="PS51388">
    <property type="entry name" value="GED"/>
    <property type="match status" value="1"/>
</dbReference>
<dbReference type="Pfam" id="PF01031">
    <property type="entry name" value="Dynamin_M"/>
    <property type="match status" value="1"/>
</dbReference>
<dbReference type="SUPFAM" id="SSF52540">
    <property type="entry name" value="P-loop containing nucleoside triphosphate hydrolases"/>
    <property type="match status" value="1"/>
</dbReference>
<dbReference type="PROSITE" id="PS51718">
    <property type="entry name" value="G_DYNAMIN_2"/>
    <property type="match status" value="1"/>
</dbReference>
<dbReference type="PANTHER" id="PTHR11566">
    <property type="entry name" value="DYNAMIN"/>
    <property type="match status" value="1"/>
</dbReference>
<dbReference type="OrthoDB" id="5061070at2759"/>
<gene>
    <name evidence="5" type="ORF">LAESUDRAFT_813931</name>
</gene>
<keyword evidence="1" id="KW-0547">Nucleotide-binding</keyword>
<feature type="domain" description="GED" evidence="3">
    <location>
        <begin position="659"/>
        <end position="757"/>
    </location>
</feature>
<feature type="domain" description="Dynamin-type G" evidence="4">
    <location>
        <begin position="49"/>
        <end position="357"/>
    </location>
</feature>
<evidence type="ECO:0000313" key="5">
    <source>
        <dbReference type="EMBL" id="KZT04830.1"/>
    </source>
</evidence>
<dbReference type="GO" id="GO:0000266">
    <property type="term" value="P:mitochondrial fission"/>
    <property type="evidence" value="ECO:0007669"/>
    <property type="project" value="TreeGrafter"/>
</dbReference>
<dbReference type="GO" id="GO:0008017">
    <property type="term" value="F:microtubule binding"/>
    <property type="evidence" value="ECO:0007669"/>
    <property type="project" value="TreeGrafter"/>
</dbReference>
<protein>
    <recommendedName>
        <fullName evidence="7">P-loop containing nucleoside triphosphate hydrolase protein</fullName>
    </recommendedName>
</protein>
<reference evidence="5 6" key="1">
    <citation type="journal article" date="2016" name="Mol. Biol. Evol.">
        <title>Comparative Genomics of Early-Diverging Mushroom-Forming Fungi Provides Insights into the Origins of Lignocellulose Decay Capabilities.</title>
        <authorList>
            <person name="Nagy L.G."/>
            <person name="Riley R."/>
            <person name="Tritt A."/>
            <person name="Adam C."/>
            <person name="Daum C."/>
            <person name="Floudas D."/>
            <person name="Sun H."/>
            <person name="Yadav J.S."/>
            <person name="Pangilinan J."/>
            <person name="Larsson K.H."/>
            <person name="Matsuura K."/>
            <person name="Barry K."/>
            <person name="Labutti K."/>
            <person name="Kuo R."/>
            <person name="Ohm R.A."/>
            <person name="Bhattacharya S.S."/>
            <person name="Shirouzu T."/>
            <person name="Yoshinaga Y."/>
            <person name="Martin F.M."/>
            <person name="Grigoriev I.V."/>
            <person name="Hibbett D.S."/>
        </authorList>
    </citation>
    <scope>NUCLEOTIDE SEQUENCE [LARGE SCALE GENOMIC DNA]</scope>
    <source>
        <strain evidence="5 6">93-53</strain>
    </source>
</reference>
<name>A0A165DGB4_9APHY</name>
<evidence type="ECO:0000313" key="6">
    <source>
        <dbReference type="Proteomes" id="UP000076871"/>
    </source>
</evidence>
<dbReference type="GO" id="GO:0048312">
    <property type="term" value="P:intracellular distribution of mitochondria"/>
    <property type="evidence" value="ECO:0007669"/>
    <property type="project" value="TreeGrafter"/>
</dbReference>
<dbReference type="InterPro" id="IPR022812">
    <property type="entry name" value="Dynamin"/>
</dbReference>
<proteinExistence type="predicted"/>
<dbReference type="InterPro" id="IPR045063">
    <property type="entry name" value="Dynamin_N"/>
</dbReference>